<feature type="transmembrane region" description="Helical" evidence="9">
    <location>
        <begin position="102"/>
        <end position="127"/>
    </location>
</feature>
<dbReference type="EMBL" id="CAJFCJ010000021">
    <property type="protein sequence ID" value="CAD5124521.1"/>
    <property type="molecule type" value="Genomic_DNA"/>
</dbReference>
<gene>
    <name evidence="9" type="primary">inx</name>
    <name evidence="10" type="ORF">DGYR_LOCUS12056</name>
</gene>
<evidence type="ECO:0000256" key="9">
    <source>
        <dbReference type="RuleBase" id="RU010713"/>
    </source>
</evidence>
<organism evidence="10 11">
    <name type="scientific">Dimorphilus gyrociliatus</name>
    <dbReference type="NCBI Taxonomy" id="2664684"/>
    <lineage>
        <taxon>Eukaryota</taxon>
        <taxon>Metazoa</taxon>
        <taxon>Spiralia</taxon>
        <taxon>Lophotrochozoa</taxon>
        <taxon>Annelida</taxon>
        <taxon>Polychaeta</taxon>
        <taxon>Polychaeta incertae sedis</taxon>
        <taxon>Dinophilidae</taxon>
        <taxon>Dimorphilus</taxon>
    </lineage>
</organism>
<dbReference type="PROSITE" id="PS51013">
    <property type="entry name" value="PANNEXIN"/>
    <property type="match status" value="1"/>
</dbReference>
<reference evidence="10 11" key="1">
    <citation type="submission" date="2020-08" db="EMBL/GenBank/DDBJ databases">
        <authorList>
            <person name="Hejnol A."/>
        </authorList>
    </citation>
    <scope>NUCLEOTIDE SEQUENCE [LARGE SCALE GENOMIC DNA]</scope>
</reference>
<evidence type="ECO:0000256" key="3">
    <source>
        <dbReference type="ARBA" id="ARBA00022475"/>
    </source>
</evidence>
<comment type="subcellular location">
    <subcellularLocation>
        <location evidence="1 9">Cell membrane</location>
        <topology evidence="1 9">Multi-pass membrane protein</topology>
    </subcellularLocation>
</comment>
<feature type="transmembrane region" description="Helical" evidence="9">
    <location>
        <begin position="205"/>
        <end position="225"/>
    </location>
</feature>
<accession>A0A7I8W8R9</accession>
<keyword evidence="7 9" id="KW-0472">Membrane</keyword>
<keyword evidence="3" id="KW-1003">Cell membrane</keyword>
<comment type="function">
    <text evidence="9">Structural component of the gap junctions.</text>
</comment>
<dbReference type="GO" id="GO:0005921">
    <property type="term" value="C:gap junction"/>
    <property type="evidence" value="ECO:0007669"/>
    <property type="project" value="UniProtKB-UniRule"/>
</dbReference>
<keyword evidence="5 9" id="KW-1133">Transmembrane helix</keyword>
<dbReference type="GO" id="GO:0005886">
    <property type="term" value="C:plasma membrane"/>
    <property type="evidence" value="ECO:0007669"/>
    <property type="project" value="UniProtKB-SubCell"/>
</dbReference>
<comment type="caution">
    <text evidence="9">Lacks conserved residue(s) required for the propagation of feature annotation.</text>
</comment>
<dbReference type="Proteomes" id="UP000549394">
    <property type="component" value="Unassembled WGS sequence"/>
</dbReference>
<keyword evidence="2 9" id="KW-0813">Transport</keyword>
<comment type="similarity">
    <text evidence="9">Belongs to the pannexin family.</text>
</comment>
<evidence type="ECO:0000256" key="7">
    <source>
        <dbReference type="ARBA" id="ARBA00023136"/>
    </source>
</evidence>
<sequence length="402" mass="47169">MVGIETLLGGWLHIRAIRLRNDDGSVERLSRKYTSSVLLLLAILVSSKQYMGDPIDCWCPAQFTSSQTRYTDTVCWVSDTFYLPNTVNHVPTILPEHRRINYYQWVPLILAAQAVCFYMPSIVWRFLHRRSGVNLRQIVDAAQVCNDVRNSACREKSMKFLIAHLDQQLRPDYYARAAHSSTGVFNKLKNCCTFDKRFSGYFLPLLYGFIRLFYAINAVCQIFFLNRLLGTDFYKFGYHAWRRYLHGNEWSLNERFPKVSICTFEMRHHGRFHDYIVQCALPINLFNEKIFIFLWFWLVFVALVTVLATLHWFAEFTIPSDVFLQRHLARMLQVRRRHTTTLLRQFKRNYLKRDGEFVLQLISDNAGFLVASELLCALWTIQIGEKQVAAPRRQSSTQDAEV</sequence>
<dbReference type="OrthoDB" id="5867527at2759"/>
<protein>
    <recommendedName>
        <fullName evidence="9">Innexin</fullName>
    </recommendedName>
</protein>
<dbReference type="AlphaFoldDB" id="A0A7I8W8R9"/>
<evidence type="ECO:0000256" key="5">
    <source>
        <dbReference type="ARBA" id="ARBA00022989"/>
    </source>
</evidence>
<proteinExistence type="inferred from homology"/>
<evidence type="ECO:0000313" key="10">
    <source>
        <dbReference type="EMBL" id="CAD5124521.1"/>
    </source>
</evidence>
<feature type="transmembrane region" description="Helical" evidence="9">
    <location>
        <begin position="290"/>
        <end position="314"/>
    </location>
</feature>
<comment type="caution">
    <text evidence="10">The sequence shown here is derived from an EMBL/GenBank/DDBJ whole genome shotgun (WGS) entry which is preliminary data.</text>
</comment>
<dbReference type="PANTHER" id="PTHR11893:SF36">
    <property type="entry name" value="INNEXIN-5"/>
    <property type="match status" value="1"/>
</dbReference>
<evidence type="ECO:0000256" key="4">
    <source>
        <dbReference type="ARBA" id="ARBA00022692"/>
    </source>
</evidence>
<dbReference type="Pfam" id="PF00876">
    <property type="entry name" value="Innexin"/>
    <property type="match status" value="1"/>
</dbReference>
<evidence type="ECO:0000313" key="11">
    <source>
        <dbReference type="Proteomes" id="UP000549394"/>
    </source>
</evidence>
<name>A0A7I8W8R9_9ANNE</name>
<dbReference type="InterPro" id="IPR000990">
    <property type="entry name" value="Innexin"/>
</dbReference>
<dbReference type="PRINTS" id="PR01262">
    <property type="entry name" value="INNEXIN"/>
</dbReference>
<dbReference type="PANTHER" id="PTHR11893">
    <property type="entry name" value="INNEXIN"/>
    <property type="match status" value="1"/>
</dbReference>
<evidence type="ECO:0000256" key="1">
    <source>
        <dbReference type="ARBA" id="ARBA00004651"/>
    </source>
</evidence>
<keyword evidence="6 9" id="KW-0406">Ion transport</keyword>
<evidence type="ECO:0000256" key="2">
    <source>
        <dbReference type="ARBA" id="ARBA00022448"/>
    </source>
</evidence>
<evidence type="ECO:0000256" key="8">
    <source>
        <dbReference type="ARBA" id="ARBA00023303"/>
    </source>
</evidence>
<keyword evidence="11" id="KW-1185">Reference proteome</keyword>
<keyword evidence="8 9" id="KW-0407">Ion channel</keyword>
<keyword evidence="4 9" id="KW-0812">Transmembrane</keyword>
<dbReference type="GO" id="GO:0034220">
    <property type="term" value="P:monoatomic ion transmembrane transport"/>
    <property type="evidence" value="ECO:0007669"/>
    <property type="project" value="UniProtKB-KW"/>
</dbReference>
<evidence type="ECO:0000256" key="6">
    <source>
        <dbReference type="ARBA" id="ARBA00023065"/>
    </source>
</evidence>